<protein>
    <submittedName>
        <fullName evidence="3">Mce-associated membrane protein</fullName>
    </submittedName>
</protein>
<dbReference type="PANTHER" id="PTHR37042:SF4">
    <property type="entry name" value="OUTER MEMBRANE PROTEIN RV1973"/>
    <property type="match status" value="1"/>
</dbReference>
<reference evidence="3 4" key="1">
    <citation type="submission" date="2019-03" db="EMBL/GenBank/DDBJ databases">
        <title>Genomic Encyclopedia of Type Strains, Phase IV (KMG-IV): sequencing the most valuable type-strain genomes for metagenomic binning, comparative biology and taxonomic classification.</title>
        <authorList>
            <person name="Goeker M."/>
        </authorList>
    </citation>
    <scope>NUCLEOTIDE SEQUENCE [LARGE SCALE GENOMIC DNA]</scope>
    <source>
        <strain evidence="3 4">DSM 45934</strain>
    </source>
</reference>
<dbReference type="EMBL" id="SLWS01000018">
    <property type="protein sequence ID" value="TCO46671.1"/>
    <property type="molecule type" value="Genomic_DNA"/>
</dbReference>
<evidence type="ECO:0000256" key="1">
    <source>
        <dbReference type="ARBA" id="ARBA00004370"/>
    </source>
</evidence>
<keyword evidence="4" id="KW-1185">Reference proteome</keyword>
<dbReference type="Proteomes" id="UP000295680">
    <property type="component" value="Unassembled WGS sequence"/>
</dbReference>
<comment type="caution">
    <text evidence="3">The sequence shown here is derived from an EMBL/GenBank/DDBJ whole genome shotgun (WGS) entry which is preliminary data.</text>
</comment>
<evidence type="ECO:0000313" key="4">
    <source>
        <dbReference type="Proteomes" id="UP000295680"/>
    </source>
</evidence>
<gene>
    <name evidence="3" type="ORF">EV192_11866</name>
</gene>
<proteinExistence type="predicted"/>
<evidence type="ECO:0000256" key="2">
    <source>
        <dbReference type="ARBA" id="ARBA00023136"/>
    </source>
</evidence>
<sequence>MKGTMAGILAGITVLCTVASIWFMVSRAPDPDNTALVDANTTKTVTDQVGRAIRTIFSYDPTQLDQTAAEAGKVLTGQAMTQYNALFNAAKDHALTTHQVLTTAVRSIGVTTLRNDTAKLLVFVDRQVVTGDQHQSAVAQLLVTATQSGDSWKIADIQVF</sequence>
<keyword evidence="2" id="KW-0472">Membrane</keyword>
<dbReference type="PANTHER" id="PTHR37042">
    <property type="entry name" value="OUTER MEMBRANE PROTEIN RV1973"/>
    <property type="match status" value="1"/>
</dbReference>
<dbReference type="GO" id="GO:0016020">
    <property type="term" value="C:membrane"/>
    <property type="evidence" value="ECO:0007669"/>
    <property type="project" value="UniProtKB-SubCell"/>
</dbReference>
<organism evidence="3 4">
    <name type="scientific">Actinocrispum wychmicini</name>
    <dbReference type="NCBI Taxonomy" id="1213861"/>
    <lineage>
        <taxon>Bacteria</taxon>
        <taxon>Bacillati</taxon>
        <taxon>Actinomycetota</taxon>
        <taxon>Actinomycetes</taxon>
        <taxon>Pseudonocardiales</taxon>
        <taxon>Pseudonocardiaceae</taxon>
        <taxon>Actinocrispum</taxon>
    </lineage>
</organism>
<comment type="subcellular location">
    <subcellularLocation>
        <location evidence="1">Membrane</location>
    </subcellularLocation>
</comment>
<evidence type="ECO:0000313" key="3">
    <source>
        <dbReference type="EMBL" id="TCO46671.1"/>
    </source>
</evidence>
<name>A0A4R2IN37_9PSEU</name>
<dbReference type="AlphaFoldDB" id="A0A4R2IN37"/>
<accession>A0A4R2IN37</accession>